<name>A0ABX5XS88_9BACT</name>
<evidence type="ECO:0000313" key="1">
    <source>
        <dbReference type="EMBL" id="QDV84853.1"/>
    </source>
</evidence>
<keyword evidence="2" id="KW-1185">Reference proteome</keyword>
<organism evidence="1 2">
    <name type="scientific">Stieleria magnilauensis</name>
    <dbReference type="NCBI Taxonomy" id="2527963"/>
    <lineage>
        <taxon>Bacteria</taxon>
        <taxon>Pseudomonadati</taxon>
        <taxon>Planctomycetota</taxon>
        <taxon>Planctomycetia</taxon>
        <taxon>Pirellulales</taxon>
        <taxon>Pirellulaceae</taxon>
        <taxon>Stieleria</taxon>
    </lineage>
</organism>
<dbReference type="Proteomes" id="UP000318081">
    <property type="component" value="Chromosome"/>
</dbReference>
<evidence type="ECO:0000313" key="2">
    <source>
        <dbReference type="Proteomes" id="UP000318081"/>
    </source>
</evidence>
<gene>
    <name evidence="1" type="ORF">TBK1r_38050</name>
</gene>
<proteinExistence type="predicted"/>
<dbReference type="EMBL" id="CP036432">
    <property type="protein sequence ID" value="QDV84853.1"/>
    <property type="molecule type" value="Genomic_DNA"/>
</dbReference>
<protein>
    <submittedName>
        <fullName evidence="1">Uncharacterized protein</fullName>
    </submittedName>
</protein>
<reference evidence="1 2" key="1">
    <citation type="submission" date="2019-02" db="EMBL/GenBank/DDBJ databases">
        <title>Deep-cultivation of Planctomycetes and their phenomic and genomic characterization uncovers novel biology.</title>
        <authorList>
            <person name="Wiegand S."/>
            <person name="Jogler M."/>
            <person name="Boedeker C."/>
            <person name="Pinto D."/>
            <person name="Vollmers J."/>
            <person name="Rivas-Marin E."/>
            <person name="Kohn T."/>
            <person name="Peeters S.H."/>
            <person name="Heuer A."/>
            <person name="Rast P."/>
            <person name="Oberbeckmann S."/>
            <person name="Bunk B."/>
            <person name="Jeske O."/>
            <person name="Meyerdierks A."/>
            <person name="Storesund J.E."/>
            <person name="Kallscheuer N."/>
            <person name="Luecker S."/>
            <person name="Lage O.M."/>
            <person name="Pohl T."/>
            <person name="Merkel B.J."/>
            <person name="Hornburger P."/>
            <person name="Mueller R.-W."/>
            <person name="Bruemmer F."/>
            <person name="Labrenz M."/>
            <person name="Spormann A.M."/>
            <person name="Op den Camp H."/>
            <person name="Overmann J."/>
            <person name="Amann R."/>
            <person name="Jetten M.S.M."/>
            <person name="Mascher T."/>
            <person name="Medema M.H."/>
            <person name="Devos D.P."/>
            <person name="Kaster A.-K."/>
            <person name="Ovreas L."/>
            <person name="Rohde M."/>
            <person name="Galperin M.Y."/>
            <person name="Jogler C."/>
        </authorList>
    </citation>
    <scope>NUCLEOTIDE SEQUENCE [LARGE SCALE GENOMIC DNA]</scope>
    <source>
        <strain evidence="1 2">TBK1r</strain>
    </source>
</reference>
<sequence length="79" mass="8823">MDASLSWPTDNLASILYRGAESKAPPVLALSLLSTLGARGNGVRHQTAKRVEGHLALVLSPFSAWLKRKRVKRFWRVLR</sequence>
<accession>A0ABX5XS88</accession>